<sequence length="127" mass="13906">MKTLTIVLFSLMSLAYAGEPVCQQCDYRPGYNLCDITTSCTFVWGHDDPSTPAPYYCACRAGYRADNCEAGDTTQQFRLPWYGTPGGDPSQQGRVFVKPGVSCNTLCDDYTLGKDGCKAVKELDSCL</sequence>
<dbReference type="EMBL" id="WNKQ01000016">
    <property type="protein sequence ID" value="KAF5846165.1"/>
    <property type="molecule type" value="Genomic_DNA"/>
</dbReference>
<feature type="chain" id="PRO_5034801565" description="EGF-like domain-containing protein" evidence="1">
    <location>
        <begin position="18"/>
        <end position="127"/>
    </location>
</feature>
<proteinExistence type="predicted"/>
<dbReference type="Proteomes" id="UP000624244">
    <property type="component" value="Unassembled WGS sequence"/>
</dbReference>
<reference evidence="2" key="1">
    <citation type="submission" date="2019-11" db="EMBL/GenBank/DDBJ databases">
        <title>Bipolaris sorokiniana Genome sequencing.</title>
        <authorList>
            <person name="Wang H."/>
        </authorList>
    </citation>
    <scope>NUCLEOTIDE SEQUENCE</scope>
</reference>
<evidence type="ECO:0000313" key="2">
    <source>
        <dbReference type="EMBL" id="KAF5846165.1"/>
    </source>
</evidence>
<evidence type="ECO:0000313" key="3">
    <source>
        <dbReference type="Proteomes" id="UP000624244"/>
    </source>
</evidence>
<name>A0A8H6DTU7_COCSA</name>
<protein>
    <recommendedName>
        <fullName evidence="4">EGF-like domain-containing protein</fullName>
    </recommendedName>
</protein>
<evidence type="ECO:0000256" key="1">
    <source>
        <dbReference type="SAM" id="SignalP"/>
    </source>
</evidence>
<organism evidence="2 3">
    <name type="scientific">Cochliobolus sativus</name>
    <name type="common">Common root rot and spot blotch fungus</name>
    <name type="synonym">Bipolaris sorokiniana</name>
    <dbReference type="NCBI Taxonomy" id="45130"/>
    <lineage>
        <taxon>Eukaryota</taxon>
        <taxon>Fungi</taxon>
        <taxon>Dikarya</taxon>
        <taxon>Ascomycota</taxon>
        <taxon>Pezizomycotina</taxon>
        <taxon>Dothideomycetes</taxon>
        <taxon>Pleosporomycetidae</taxon>
        <taxon>Pleosporales</taxon>
        <taxon>Pleosporineae</taxon>
        <taxon>Pleosporaceae</taxon>
        <taxon>Bipolaris</taxon>
    </lineage>
</organism>
<dbReference type="OMA" id="CNTLCND"/>
<accession>A0A8H6DTU7</accession>
<feature type="signal peptide" evidence="1">
    <location>
        <begin position="1"/>
        <end position="17"/>
    </location>
</feature>
<comment type="caution">
    <text evidence="2">The sequence shown here is derived from an EMBL/GenBank/DDBJ whole genome shotgun (WGS) entry which is preliminary data.</text>
</comment>
<evidence type="ECO:0008006" key="4">
    <source>
        <dbReference type="Google" id="ProtNLM"/>
    </source>
</evidence>
<gene>
    <name evidence="2" type="ORF">GGP41_003616</name>
</gene>
<keyword evidence="1" id="KW-0732">Signal</keyword>
<dbReference type="AlphaFoldDB" id="A0A8H6DTU7"/>